<evidence type="ECO:0000313" key="2">
    <source>
        <dbReference type="EMBL" id="GFA31569.1"/>
    </source>
</evidence>
<feature type="transmembrane region" description="Helical" evidence="1">
    <location>
        <begin position="112"/>
        <end position="139"/>
    </location>
</feature>
<protein>
    <submittedName>
        <fullName evidence="2">Uncharacterized protein</fullName>
    </submittedName>
</protein>
<keyword evidence="1" id="KW-0472">Membrane</keyword>
<name>A0A699JFW7_TANCI</name>
<dbReference type="EMBL" id="BKCJ010403273">
    <property type="protein sequence ID" value="GFA31569.1"/>
    <property type="molecule type" value="Genomic_DNA"/>
</dbReference>
<keyword evidence="1" id="KW-0812">Transmembrane</keyword>
<sequence length="142" mass="15901">MRVLTPNKPKGTCDGTLYLTQRPRSEGTSSEEMEFKAARLIPAQKCLPLPDKMMTETFGFSSSEDKARGNSLKKASESALWRVGLFRCKVNTDGLLVSSCMISKEVYDEDDIFAAGPMLSSTCFFLYVFSMVLTFNSYIKFD</sequence>
<comment type="caution">
    <text evidence="2">The sequence shown here is derived from an EMBL/GenBank/DDBJ whole genome shotgun (WGS) entry which is preliminary data.</text>
</comment>
<accession>A0A699JFW7</accession>
<evidence type="ECO:0000256" key="1">
    <source>
        <dbReference type="SAM" id="Phobius"/>
    </source>
</evidence>
<organism evidence="2">
    <name type="scientific">Tanacetum cinerariifolium</name>
    <name type="common">Dalmatian daisy</name>
    <name type="synonym">Chrysanthemum cinerariifolium</name>
    <dbReference type="NCBI Taxonomy" id="118510"/>
    <lineage>
        <taxon>Eukaryota</taxon>
        <taxon>Viridiplantae</taxon>
        <taxon>Streptophyta</taxon>
        <taxon>Embryophyta</taxon>
        <taxon>Tracheophyta</taxon>
        <taxon>Spermatophyta</taxon>
        <taxon>Magnoliopsida</taxon>
        <taxon>eudicotyledons</taxon>
        <taxon>Gunneridae</taxon>
        <taxon>Pentapetalae</taxon>
        <taxon>asterids</taxon>
        <taxon>campanulids</taxon>
        <taxon>Asterales</taxon>
        <taxon>Asteraceae</taxon>
        <taxon>Asteroideae</taxon>
        <taxon>Anthemideae</taxon>
        <taxon>Anthemidinae</taxon>
        <taxon>Tanacetum</taxon>
    </lineage>
</organism>
<keyword evidence="1" id="KW-1133">Transmembrane helix</keyword>
<reference evidence="2" key="1">
    <citation type="journal article" date="2019" name="Sci. Rep.">
        <title>Draft genome of Tanacetum cinerariifolium, the natural source of mosquito coil.</title>
        <authorList>
            <person name="Yamashiro T."/>
            <person name="Shiraishi A."/>
            <person name="Satake H."/>
            <person name="Nakayama K."/>
        </authorList>
    </citation>
    <scope>NUCLEOTIDE SEQUENCE</scope>
</reference>
<gene>
    <name evidence="2" type="ORF">Tci_603541</name>
</gene>
<proteinExistence type="predicted"/>
<dbReference type="AlphaFoldDB" id="A0A699JFW7"/>